<keyword evidence="3" id="KW-0812">Transmembrane</keyword>
<dbReference type="EMBL" id="CAJVCH010076949">
    <property type="protein sequence ID" value="CAG7721119.1"/>
    <property type="molecule type" value="Genomic_DNA"/>
</dbReference>
<sequence>MSLIESAQHAPLASEEKSLDKLEIEMEEKEHMIKDSEGDNKVESEPTDKSKKDEESKTPRRPLLNIKIPQILRKRSKERPPEKGKGKNEEDKTEKELLHEAPVQEAKDEPQQQQPQPQPETERSFVTAKEVLEKDKPSEASFLSSFSTPKWPNFRRVFSFNRSTPVTMTVSPKQDSRVESTEPATVTLDIPEDVTKEAPTDAPEKVDGSTNGNGNEVKNGKCSPEKPSSENKLFTPLIKLFKPKAPKPFQSAGSIHLIALVKACVFPGSDNDFREEHLGEIFLFDYHLKSIAFRSSDLILDQDSTLAQDSASSNFLSDVTNELTHCGFNSSGHNEKDLESGEVATELLDKNNKLSEDNNGVNKTEQKIPAMEPDQLDGETKISPKHENKPSEETETMVIDVKTGESKEKGKGAEMPSKPTPHLWRQRITRLPRLSKWILAGVCTLLALLVIIITITAFRASRAIDIGTLIIDGKYINTITSCGPIQGVVENGGYAFRGIPYALPPVGELRWKQARTHHHLHHCWNGTYLAHNHSIPCWQFYRNGSYDGSEDCLYLNVFTPKVYYDTPLPVVVFVGGESLGGGESAYLQPSAALARAKNVVFVSVSIRRSVLGFLTLDVLSRNSYPMSSGNYGLSDLLAALKWIHYNAEHFGGDRNQVTLLGHQSGATLVSALMSSHIPKQLFHQVWVSGGSPISTLISFQDAEIQNAGFMGEIECTTVECLHSKNPEELLEAIPYKWRAFHQDLPTKNESKHHWLVRDGLILRDSPSSNIHIQTEVPFVAGAPAEIDASSEMFSYLNWNDTGKFSDYLESKLGTFGTSLSREVQDRYFRPESTPWQQFASLLSDVRTICPLYYSTTFLANQFRTERAYFYVVTQRKHSPIGLVADANADIAAILGVYEAQTREEKLYAKNMEKLFYGFVEKGKFPDDHDVTKSIYLVDESIQKIFTYPNCDFWHQHNFYPNYSRID</sequence>
<organism evidence="5 6">
    <name type="scientific">Allacma fusca</name>
    <dbReference type="NCBI Taxonomy" id="39272"/>
    <lineage>
        <taxon>Eukaryota</taxon>
        <taxon>Metazoa</taxon>
        <taxon>Ecdysozoa</taxon>
        <taxon>Arthropoda</taxon>
        <taxon>Hexapoda</taxon>
        <taxon>Collembola</taxon>
        <taxon>Symphypleona</taxon>
        <taxon>Sminthuridae</taxon>
        <taxon>Allacma</taxon>
    </lineage>
</organism>
<keyword evidence="1" id="KW-0325">Glycoprotein</keyword>
<reference evidence="5" key="1">
    <citation type="submission" date="2021-06" db="EMBL/GenBank/DDBJ databases">
        <authorList>
            <person name="Hodson N. C."/>
            <person name="Mongue J. A."/>
            <person name="Jaron S. K."/>
        </authorList>
    </citation>
    <scope>NUCLEOTIDE SEQUENCE</scope>
</reference>
<keyword evidence="6" id="KW-1185">Reference proteome</keyword>
<dbReference type="OrthoDB" id="408631at2759"/>
<feature type="compositionally biased region" description="Basic and acidic residues" evidence="2">
    <location>
        <begin position="78"/>
        <end position="99"/>
    </location>
</feature>
<feature type="compositionally biased region" description="Basic and acidic residues" evidence="2">
    <location>
        <begin position="195"/>
        <end position="207"/>
    </location>
</feature>
<dbReference type="InterPro" id="IPR019819">
    <property type="entry name" value="Carboxylesterase_B_CS"/>
</dbReference>
<name>A0A8J2K6J9_9HEXA</name>
<feature type="compositionally biased region" description="Basic and acidic residues" evidence="2">
    <location>
        <begin position="378"/>
        <end position="392"/>
    </location>
</feature>
<feature type="region of interest" description="Disordered" evidence="2">
    <location>
        <begin position="1"/>
        <end position="148"/>
    </location>
</feature>
<feature type="compositionally biased region" description="Basic and acidic residues" evidence="2">
    <location>
        <begin position="14"/>
        <end position="58"/>
    </location>
</feature>
<proteinExistence type="predicted"/>
<dbReference type="Pfam" id="PF00135">
    <property type="entry name" value="COesterase"/>
    <property type="match status" value="1"/>
</dbReference>
<comment type="caution">
    <text evidence="5">The sequence shown here is derived from an EMBL/GenBank/DDBJ whole genome shotgun (WGS) entry which is preliminary data.</text>
</comment>
<evidence type="ECO:0000313" key="6">
    <source>
        <dbReference type="Proteomes" id="UP000708208"/>
    </source>
</evidence>
<evidence type="ECO:0000256" key="1">
    <source>
        <dbReference type="ARBA" id="ARBA00023180"/>
    </source>
</evidence>
<dbReference type="AlphaFoldDB" id="A0A8J2K6J9"/>
<dbReference type="PANTHER" id="PTHR11559">
    <property type="entry name" value="CARBOXYLESTERASE"/>
    <property type="match status" value="1"/>
</dbReference>
<accession>A0A8J2K6J9</accession>
<evidence type="ECO:0000313" key="5">
    <source>
        <dbReference type="EMBL" id="CAG7721119.1"/>
    </source>
</evidence>
<evidence type="ECO:0000256" key="3">
    <source>
        <dbReference type="SAM" id="Phobius"/>
    </source>
</evidence>
<evidence type="ECO:0000256" key="2">
    <source>
        <dbReference type="SAM" id="MobiDB-lite"/>
    </source>
</evidence>
<dbReference type="InterPro" id="IPR050309">
    <property type="entry name" value="Type-B_Carboxylest/Lipase"/>
</dbReference>
<gene>
    <name evidence="5" type="ORF">AFUS01_LOCUS10362</name>
</gene>
<feature type="domain" description="Carboxylesterase type B" evidence="4">
    <location>
        <begin position="480"/>
        <end position="923"/>
    </location>
</feature>
<feature type="transmembrane region" description="Helical" evidence="3">
    <location>
        <begin position="437"/>
        <end position="458"/>
    </location>
</feature>
<evidence type="ECO:0000259" key="4">
    <source>
        <dbReference type="Pfam" id="PF00135"/>
    </source>
</evidence>
<keyword evidence="3" id="KW-1133">Transmembrane helix</keyword>
<keyword evidence="3" id="KW-0472">Membrane</keyword>
<dbReference type="InterPro" id="IPR002018">
    <property type="entry name" value="CarbesteraseB"/>
</dbReference>
<protein>
    <recommendedName>
        <fullName evidence="4">Carboxylesterase type B domain-containing protein</fullName>
    </recommendedName>
</protein>
<dbReference type="Proteomes" id="UP000708208">
    <property type="component" value="Unassembled WGS sequence"/>
</dbReference>
<feature type="region of interest" description="Disordered" evidence="2">
    <location>
        <begin position="195"/>
        <end position="229"/>
    </location>
</feature>
<dbReference type="PROSITE" id="PS00941">
    <property type="entry name" value="CARBOXYLESTERASE_B_2"/>
    <property type="match status" value="1"/>
</dbReference>
<feature type="region of interest" description="Disordered" evidence="2">
    <location>
        <begin position="350"/>
        <end position="394"/>
    </location>
</feature>